<dbReference type="OrthoDB" id="4611853at2"/>
<dbReference type="Proteomes" id="UP000266313">
    <property type="component" value="Chromosome"/>
</dbReference>
<organism evidence="3 4">
    <name type="scientific">Methylocaldum marinum</name>
    <dbReference type="NCBI Taxonomy" id="1432792"/>
    <lineage>
        <taxon>Bacteria</taxon>
        <taxon>Pseudomonadati</taxon>
        <taxon>Pseudomonadota</taxon>
        <taxon>Gammaproteobacteria</taxon>
        <taxon>Methylococcales</taxon>
        <taxon>Methylococcaceae</taxon>
        <taxon>Methylocaldum</taxon>
    </lineage>
</organism>
<dbReference type="CDD" id="cd03801">
    <property type="entry name" value="GT4_PimA-like"/>
    <property type="match status" value="1"/>
</dbReference>
<dbReference type="PANTHER" id="PTHR45947:SF3">
    <property type="entry name" value="SULFOQUINOVOSYL TRANSFERASE SQD2"/>
    <property type="match status" value="1"/>
</dbReference>
<dbReference type="Gene3D" id="3.40.50.2000">
    <property type="entry name" value="Glycogen Phosphorylase B"/>
    <property type="match status" value="2"/>
</dbReference>
<reference evidence="3 4" key="1">
    <citation type="submission" date="2016-12" db="EMBL/GenBank/DDBJ databases">
        <title>Genome sequencing of Methylocaldum marinum.</title>
        <authorList>
            <person name="Takeuchi M."/>
            <person name="Kamagata Y."/>
            <person name="Hiraoka S."/>
            <person name="Oshima K."/>
            <person name="Hattori M."/>
            <person name="Iwasaki W."/>
        </authorList>
    </citation>
    <scope>NUCLEOTIDE SEQUENCE [LARGE SCALE GENOMIC DNA]</scope>
    <source>
        <strain evidence="3 4">S8</strain>
    </source>
</reference>
<keyword evidence="3" id="KW-0808">Transferase</keyword>
<dbReference type="AlphaFoldDB" id="A0A286P448"/>
<protein>
    <submittedName>
        <fullName evidence="3">Glycosyltransferase family protein</fullName>
    </submittedName>
</protein>
<evidence type="ECO:0000313" key="4">
    <source>
        <dbReference type="Proteomes" id="UP000266313"/>
    </source>
</evidence>
<dbReference type="KEGG" id="mmai:sS8_0454"/>
<dbReference type="GO" id="GO:0016758">
    <property type="term" value="F:hexosyltransferase activity"/>
    <property type="evidence" value="ECO:0007669"/>
    <property type="project" value="TreeGrafter"/>
</dbReference>
<sequence>MSKRILVISELFLPTKGGTAVWFDEVYRRIGGKEIHIVTADVPGAADHDAGHPNAVHRIKLSRHWWLRPESLAMYAKFLAKSLFLATRHRFDRVDAGRVLPEGLIGWIVARLIRRPLVVYAHGEEITTWRQPAKFRVMCFVYRHADRIIANSEFTRQELVKLGVTSDKISLIYPGVDTDRFRPGLDTSGLGEQIGLKPGERLILSVGRLSRRKGFDQVIRSLPTLVRNGLDVKYAIIGIGEDQKYLAELAKECGVQERVFLLGHVPSEDLPRWYNLAEVFAMPNREINGDTEGFGMVFLEAAACGKPAIAGDAGGTGSAVLHEVTGFRTDGSSVQAISSILGRIFLDAELSTKLGRNAHLRARSEFCWENISLRTAALN</sequence>
<dbReference type="SUPFAM" id="SSF53756">
    <property type="entry name" value="UDP-Glycosyltransferase/glycogen phosphorylase"/>
    <property type="match status" value="1"/>
</dbReference>
<gene>
    <name evidence="3" type="ORF">sS8_0454</name>
</gene>
<dbReference type="InterPro" id="IPR050194">
    <property type="entry name" value="Glycosyltransferase_grp1"/>
</dbReference>
<keyword evidence="4" id="KW-1185">Reference proteome</keyword>
<dbReference type="InterPro" id="IPR028098">
    <property type="entry name" value="Glyco_trans_4-like_N"/>
</dbReference>
<dbReference type="RefSeq" id="WP_119628223.1">
    <property type="nucleotide sequence ID" value="NZ_AP017928.1"/>
</dbReference>
<dbReference type="EMBL" id="AP017928">
    <property type="protein sequence ID" value="BBA32420.1"/>
    <property type="molecule type" value="Genomic_DNA"/>
</dbReference>
<dbReference type="Pfam" id="PF13439">
    <property type="entry name" value="Glyco_transf_4"/>
    <property type="match status" value="1"/>
</dbReference>
<feature type="domain" description="Glycosyl transferase family 1" evidence="1">
    <location>
        <begin position="193"/>
        <end position="359"/>
    </location>
</feature>
<name>A0A286P448_9GAMM</name>
<proteinExistence type="predicted"/>
<dbReference type="Pfam" id="PF00534">
    <property type="entry name" value="Glycos_transf_1"/>
    <property type="match status" value="1"/>
</dbReference>
<dbReference type="PANTHER" id="PTHR45947">
    <property type="entry name" value="SULFOQUINOVOSYL TRANSFERASE SQD2"/>
    <property type="match status" value="1"/>
</dbReference>
<dbReference type="InterPro" id="IPR001296">
    <property type="entry name" value="Glyco_trans_1"/>
</dbReference>
<accession>A0A286P448</accession>
<evidence type="ECO:0000259" key="1">
    <source>
        <dbReference type="Pfam" id="PF00534"/>
    </source>
</evidence>
<evidence type="ECO:0000259" key="2">
    <source>
        <dbReference type="Pfam" id="PF13439"/>
    </source>
</evidence>
<evidence type="ECO:0000313" key="3">
    <source>
        <dbReference type="EMBL" id="BBA32420.1"/>
    </source>
</evidence>
<feature type="domain" description="Glycosyltransferase subfamily 4-like N-terminal" evidence="2">
    <location>
        <begin position="17"/>
        <end position="180"/>
    </location>
</feature>